<dbReference type="FunCoup" id="O17620">
    <property type="interactions" value="2"/>
</dbReference>
<evidence type="ECO:0000313" key="2">
    <source>
        <dbReference type="EMBL" id="CAB07326.1"/>
    </source>
</evidence>
<dbReference type="OMA" id="WTANILW"/>
<dbReference type="InterPro" id="IPR052961">
    <property type="entry name" value="Oxido-Kinase-like_Enzymes"/>
</dbReference>
<dbReference type="GeneID" id="183016"/>
<name>O17620_CAEEL</name>
<dbReference type="HOGENOM" id="CLU_037364_0_0_1"/>
<sequence length="394" mass="44298">MSNLIIDNYPLTKEWLADLVKKKIGVKPKVGSCGILDNADLGFMSMIRKVQLHFDAEQELKHPNLPKNVVIKIASCAKLGEGVGSVGVDVNKGNAAAIMELFMHNTECNYYNVFRKYTDLPMKVPVIYCAAKAGDAEAPVPVIVMEMFEDCTVHDLIDGFDKDQLFKIVDEIVNLHIFSLTTEEWRSVLPDSAMRDTVDLFEAMVKTIAENMAKSPGLEIISKYIEKTFDKDPSFMTKFSDEYLEGKRKSVLTHGDLWSPQILWDKDDNIAGIIDWQVGHQGSPMEDLHRILSTGTSVENRNKLTKPLLDHYFEKLSAGLEEKGVKMPWTREEVDEEYNHCFSYGASITIFSNGIWSSSPILQTDGKPDPARISESFARCQSYVEEAVQVLGVE</sequence>
<evidence type="ECO:0007829" key="5">
    <source>
        <dbReference type="PeptideAtlas" id="O17620"/>
    </source>
</evidence>
<dbReference type="InParanoid" id="O17620"/>
<gene>
    <name evidence="2 4" type="ORF">C29F7.1</name>
    <name evidence="2" type="ORF">CELE_C29F7.1</name>
</gene>
<reference evidence="2 3" key="1">
    <citation type="journal article" date="1998" name="Science">
        <title>Genome sequence of the nematode C. elegans: a platform for investigating biology.</title>
        <authorList>
            <consortium name="The C. elegans sequencing consortium"/>
            <person name="Sulson J.E."/>
            <person name="Waterston R."/>
        </authorList>
    </citation>
    <scope>NUCLEOTIDE SEQUENCE [LARGE SCALE GENOMIC DNA]</scope>
    <source>
        <strain evidence="2 3">Bristol N2</strain>
    </source>
</reference>
<proteinExistence type="evidence at protein level"/>
<dbReference type="OrthoDB" id="5875750at2759"/>
<dbReference type="AlphaFoldDB" id="O17620"/>
<dbReference type="WormBase" id="C29F7.1">
    <property type="protein sequence ID" value="CE08442"/>
    <property type="gene ID" value="WBGene00007810"/>
</dbReference>
<dbReference type="Gene3D" id="3.90.1200.10">
    <property type="match status" value="1"/>
</dbReference>
<accession>O17620</accession>
<dbReference type="CTD" id="183016"/>
<keyword evidence="3" id="KW-1185">Reference proteome</keyword>
<dbReference type="PIR" id="T19571">
    <property type="entry name" value="T19571"/>
</dbReference>
<evidence type="ECO:0000313" key="4">
    <source>
        <dbReference type="WormBase" id="C29F7.1"/>
    </source>
</evidence>
<dbReference type="InterPro" id="IPR011009">
    <property type="entry name" value="Kinase-like_dom_sf"/>
</dbReference>
<dbReference type="UCSC" id="C29F7.1">
    <property type="organism name" value="c. elegans"/>
</dbReference>
<evidence type="ECO:0000259" key="1">
    <source>
        <dbReference type="SMART" id="SM00587"/>
    </source>
</evidence>
<protein>
    <submittedName>
        <fullName evidence="2">CHK kinase-like domain-containing protein</fullName>
    </submittedName>
</protein>
<dbReference type="KEGG" id="cel:CELE_C29F7.1"/>
<dbReference type="PANTHER" id="PTHR23020:SF20">
    <property type="entry name" value="CHK KINASE-LIKE DOMAIN-CONTAINING PROTEIN"/>
    <property type="match status" value="1"/>
</dbReference>
<feature type="domain" description="CHK kinase-like" evidence="1">
    <location>
        <begin position="142"/>
        <end position="322"/>
    </location>
</feature>
<dbReference type="RefSeq" id="NP_001379235.1">
    <property type="nucleotide sequence ID" value="NM_001392872.1"/>
</dbReference>
<organism evidence="2 3">
    <name type="scientific">Caenorhabditis elegans</name>
    <dbReference type="NCBI Taxonomy" id="6239"/>
    <lineage>
        <taxon>Eukaryota</taxon>
        <taxon>Metazoa</taxon>
        <taxon>Ecdysozoa</taxon>
        <taxon>Nematoda</taxon>
        <taxon>Chromadorea</taxon>
        <taxon>Rhabditida</taxon>
        <taxon>Rhabditina</taxon>
        <taxon>Rhabditomorpha</taxon>
        <taxon>Rhabditoidea</taxon>
        <taxon>Rhabditidae</taxon>
        <taxon>Peloderinae</taxon>
        <taxon>Caenorhabditis</taxon>
    </lineage>
</organism>
<dbReference type="PaxDb" id="6239-C29F7.1"/>
<dbReference type="InterPro" id="IPR012877">
    <property type="entry name" value="Dhs-27"/>
</dbReference>
<dbReference type="PANTHER" id="PTHR23020">
    <property type="entry name" value="UNCHARACTERIZED NUCLEAR HORMONE RECEPTOR-RELATED"/>
    <property type="match status" value="1"/>
</dbReference>
<keyword evidence="5" id="KW-1267">Proteomics identification</keyword>
<dbReference type="eggNOG" id="ENOG502SGND">
    <property type="taxonomic scope" value="Eukaryota"/>
</dbReference>
<dbReference type="EMBL" id="BX284606">
    <property type="protein sequence ID" value="CAB07326.1"/>
    <property type="molecule type" value="Genomic_DNA"/>
</dbReference>
<dbReference type="InterPro" id="IPR015897">
    <property type="entry name" value="CHK_kinase-like"/>
</dbReference>
<dbReference type="Pfam" id="PF07914">
    <property type="entry name" value="DUF1679"/>
    <property type="match status" value="1"/>
</dbReference>
<evidence type="ECO:0000313" key="3">
    <source>
        <dbReference type="Proteomes" id="UP000001940"/>
    </source>
</evidence>
<dbReference type="SUPFAM" id="SSF56112">
    <property type="entry name" value="Protein kinase-like (PK-like)"/>
    <property type="match status" value="1"/>
</dbReference>
<dbReference type="PeptideAtlas" id="O17620"/>
<dbReference type="SMART" id="SM00587">
    <property type="entry name" value="CHK"/>
    <property type="match status" value="1"/>
</dbReference>
<dbReference type="PhylomeDB" id="O17620"/>
<dbReference type="Bgee" id="WBGene00007810">
    <property type="expression patterns" value="Expressed in adult organism and 2 other cell types or tissues"/>
</dbReference>
<dbReference type="AGR" id="WB:WBGene00007810"/>
<dbReference type="Proteomes" id="UP000001940">
    <property type="component" value="Chromosome X"/>
</dbReference>